<dbReference type="Gene3D" id="1.10.10.10">
    <property type="entry name" value="Winged helix-like DNA-binding domain superfamily/Winged helix DNA-binding domain"/>
    <property type="match status" value="1"/>
</dbReference>
<keyword evidence="3" id="KW-0731">Sigma factor</keyword>
<keyword evidence="5" id="KW-0804">Transcription</keyword>
<evidence type="ECO:0000259" key="7">
    <source>
        <dbReference type="Pfam" id="PF08281"/>
    </source>
</evidence>
<dbReference type="Pfam" id="PF08281">
    <property type="entry name" value="Sigma70_r4_2"/>
    <property type="match status" value="1"/>
</dbReference>
<dbReference type="PANTHER" id="PTHR43133:SF8">
    <property type="entry name" value="RNA POLYMERASE SIGMA FACTOR HI_1459-RELATED"/>
    <property type="match status" value="1"/>
</dbReference>
<dbReference type="CDD" id="cd06171">
    <property type="entry name" value="Sigma70_r4"/>
    <property type="match status" value="1"/>
</dbReference>
<dbReference type="SUPFAM" id="SSF88659">
    <property type="entry name" value="Sigma3 and sigma4 domains of RNA polymerase sigma factors"/>
    <property type="match status" value="1"/>
</dbReference>
<reference evidence="8 9" key="1">
    <citation type="submission" date="2015-03" db="EMBL/GenBank/DDBJ databases">
        <title>Genome sequence of Pseudoalteromonas aurantia.</title>
        <authorList>
            <person name="Xie B.-B."/>
            <person name="Rong J.-C."/>
            <person name="Qin Q.-L."/>
            <person name="Zhang Y.-Z."/>
        </authorList>
    </citation>
    <scope>NUCLEOTIDE SEQUENCE [LARGE SCALE GENOMIC DNA]</scope>
    <source>
        <strain evidence="8 9">208</strain>
    </source>
</reference>
<gene>
    <name evidence="8" type="primary">rpoE</name>
    <name evidence="8" type="ORF">PAUR_b0907</name>
</gene>
<dbReference type="InterPro" id="IPR036388">
    <property type="entry name" value="WH-like_DNA-bd_sf"/>
</dbReference>
<evidence type="ECO:0000256" key="1">
    <source>
        <dbReference type="ARBA" id="ARBA00010641"/>
    </source>
</evidence>
<evidence type="ECO:0000256" key="4">
    <source>
        <dbReference type="ARBA" id="ARBA00023125"/>
    </source>
</evidence>
<feature type="domain" description="RNA polymerase sigma-70 region 2" evidence="6">
    <location>
        <begin position="60"/>
        <end position="119"/>
    </location>
</feature>
<evidence type="ECO:0000256" key="5">
    <source>
        <dbReference type="ARBA" id="ARBA00023163"/>
    </source>
</evidence>
<dbReference type="SUPFAM" id="SSF88946">
    <property type="entry name" value="Sigma2 domain of RNA polymerase sigma factors"/>
    <property type="match status" value="1"/>
</dbReference>
<keyword evidence="2" id="KW-0805">Transcription regulation</keyword>
<dbReference type="EMBL" id="AQGV01000015">
    <property type="protein sequence ID" value="MBE0370806.1"/>
    <property type="molecule type" value="Genomic_DNA"/>
</dbReference>
<comment type="similarity">
    <text evidence="1">Belongs to the sigma-70 factor family. ECF subfamily.</text>
</comment>
<dbReference type="NCBIfam" id="TIGR02937">
    <property type="entry name" value="sigma70-ECF"/>
    <property type="match status" value="1"/>
</dbReference>
<sequence length="203" mass="23228">MKIFYASHEPLVLIKRLVEKGDRGGEINRMNSTEIALQVLDAQSGDKQAFSKLCDALYQPSFRFALKLAKQQDFAKDVTQEAWVTVAKDIKSLREPSAFKAWLFKVVYRRFIDAVRKKTDFEPLTDELLANTAPEQEYDLLNLINKLPDIDRHTVYLFYFEQMTMSDIAIVLGVAGGTVKSRLHRARSMLAQLASDEDQEGEY</sequence>
<evidence type="ECO:0000313" key="8">
    <source>
        <dbReference type="EMBL" id="MBE0370806.1"/>
    </source>
</evidence>
<feature type="domain" description="RNA polymerase sigma factor 70 region 4 type 2" evidence="7">
    <location>
        <begin position="140"/>
        <end position="190"/>
    </location>
</feature>
<keyword evidence="4" id="KW-0238">DNA-binding</keyword>
<dbReference type="InterPro" id="IPR039425">
    <property type="entry name" value="RNA_pol_sigma-70-like"/>
</dbReference>
<dbReference type="InterPro" id="IPR007627">
    <property type="entry name" value="RNA_pol_sigma70_r2"/>
</dbReference>
<keyword evidence="9" id="KW-1185">Reference proteome</keyword>
<evidence type="ECO:0000256" key="3">
    <source>
        <dbReference type="ARBA" id="ARBA00023082"/>
    </source>
</evidence>
<name>A0ABR9EIH7_9GAMM</name>
<proteinExistence type="inferred from homology"/>
<evidence type="ECO:0000259" key="6">
    <source>
        <dbReference type="Pfam" id="PF04542"/>
    </source>
</evidence>
<protein>
    <submittedName>
        <fullName evidence="8">RNA polymerase sigma-70 factor, ECF subfamily</fullName>
    </submittedName>
</protein>
<dbReference type="InterPro" id="IPR013325">
    <property type="entry name" value="RNA_pol_sigma_r2"/>
</dbReference>
<organism evidence="8 9">
    <name type="scientific">Pseudoalteromonas aurantia 208</name>
    <dbReference type="NCBI Taxonomy" id="1314867"/>
    <lineage>
        <taxon>Bacteria</taxon>
        <taxon>Pseudomonadati</taxon>
        <taxon>Pseudomonadota</taxon>
        <taxon>Gammaproteobacteria</taxon>
        <taxon>Alteromonadales</taxon>
        <taxon>Pseudoalteromonadaceae</taxon>
        <taxon>Pseudoalteromonas</taxon>
    </lineage>
</organism>
<accession>A0ABR9EIH7</accession>
<dbReference type="InterPro" id="IPR014284">
    <property type="entry name" value="RNA_pol_sigma-70_dom"/>
</dbReference>
<evidence type="ECO:0000313" key="9">
    <source>
        <dbReference type="Proteomes" id="UP000615755"/>
    </source>
</evidence>
<dbReference type="InterPro" id="IPR013249">
    <property type="entry name" value="RNA_pol_sigma70_r4_t2"/>
</dbReference>
<dbReference type="Proteomes" id="UP000615755">
    <property type="component" value="Unassembled WGS sequence"/>
</dbReference>
<dbReference type="InterPro" id="IPR013324">
    <property type="entry name" value="RNA_pol_sigma_r3/r4-like"/>
</dbReference>
<dbReference type="PANTHER" id="PTHR43133">
    <property type="entry name" value="RNA POLYMERASE ECF-TYPE SIGMA FACTO"/>
    <property type="match status" value="1"/>
</dbReference>
<comment type="caution">
    <text evidence="8">The sequence shown here is derived from an EMBL/GenBank/DDBJ whole genome shotgun (WGS) entry which is preliminary data.</text>
</comment>
<dbReference type="Gene3D" id="1.10.1740.10">
    <property type="match status" value="1"/>
</dbReference>
<evidence type="ECO:0000256" key="2">
    <source>
        <dbReference type="ARBA" id="ARBA00023015"/>
    </source>
</evidence>
<dbReference type="Pfam" id="PF04542">
    <property type="entry name" value="Sigma70_r2"/>
    <property type="match status" value="1"/>
</dbReference>